<reference evidence="1 2" key="1">
    <citation type="journal article" date="2014" name="PLoS ONE">
        <title>De novo Genome Assembly of the Fungal Plant Pathogen Pyrenophora semeniperda.</title>
        <authorList>
            <person name="Soliai M.M."/>
            <person name="Meyer S.E."/>
            <person name="Udall J.A."/>
            <person name="Elzinga D.E."/>
            <person name="Hermansen R.A."/>
            <person name="Bodily P.M."/>
            <person name="Hart A.A."/>
            <person name="Coleman C.E."/>
        </authorList>
    </citation>
    <scope>NUCLEOTIDE SEQUENCE [LARGE SCALE GENOMIC DNA]</scope>
    <source>
        <strain evidence="1 2">CCB06</strain>
        <tissue evidence="1">Mycelium</tissue>
    </source>
</reference>
<evidence type="ECO:0000313" key="1">
    <source>
        <dbReference type="EMBL" id="RMZ72169.1"/>
    </source>
</evidence>
<sequence>MQPRIQINGACGELAWFNVALLRLMVVTKVNNVSLLLEPGNKDNHSHAQNGGTNLVGWTWSIKNGTRHDLSVSSGTTLQLLEMITRKMDMNISFELMVLNGSCSNRLHYRKRRLPTVSVMLILIPSYIH</sequence>
<protein>
    <submittedName>
        <fullName evidence="1">Uncharacterized protein</fullName>
    </submittedName>
</protein>
<dbReference type="Proteomes" id="UP000265663">
    <property type="component" value="Unassembled WGS sequence"/>
</dbReference>
<name>A0A3M7MCQ6_9PLEO</name>
<keyword evidence="2" id="KW-1185">Reference proteome</keyword>
<proteinExistence type="predicted"/>
<accession>A0A3M7MCQ6</accession>
<evidence type="ECO:0000313" key="2">
    <source>
        <dbReference type="Proteomes" id="UP000265663"/>
    </source>
</evidence>
<dbReference type="AlphaFoldDB" id="A0A3M7MCQ6"/>
<gene>
    <name evidence="1" type="ORF">GMOD_00007172</name>
</gene>
<organism evidence="1 2">
    <name type="scientific">Pyrenophora seminiperda CCB06</name>
    <dbReference type="NCBI Taxonomy" id="1302712"/>
    <lineage>
        <taxon>Eukaryota</taxon>
        <taxon>Fungi</taxon>
        <taxon>Dikarya</taxon>
        <taxon>Ascomycota</taxon>
        <taxon>Pezizomycotina</taxon>
        <taxon>Dothideomycetes</taxon>
        <taxon>Pleosporomycetidae</taxon>
        <taxon>Pleosporales</taxon>
        <taxon>Pleosporineae</taxon>
        <taxon>Pleosporaceae</taxon>
        <taxon>Pyrenophora</taxon>
    </lineage>
</organism>
<dbReference type="EMBL" id="KE747829">
    <property type="protein sequence ID" value="RMZ72169.1"/>
    <property type="molecule type" value="Genomic_DNA"/>
</dbReference>